<reference evidence="2" key="1">
    <citation type="journal article" date="2019" name="Int. J. Syst. Evol. Microbiol.">
        <title>The Global Catalogue of Microorganisms (GCM) 10K type strain sequencing project: providing services to taxonomists for standard genome sequencing and annotation.</title>
        <authorList>
            <consortium name="The Broad Institute Genomics Platform"/>
            <consortium name="The Broad Institute Genome Sequencing Center for Infectious Disease"/>
            <person name="Wu L."/>
            <person name="Ma J."/>
        </authorList>
    </citation>
    <scope>NUCLEOTIDE SEQUENCE [LARGE SCALE GENOMIC DNA]</scope>
    <source>
        <strain evidence="2">JCM 31486</strain>
    </source>
</reference>
<dbReference type="Proteomes" id="UP001597045">
    <property type="component" value="Unassembled WGS sequence"/>
</dbReference>
<feature type="non-terminal residue" evidence="1">
    <location>
        <position position="1"/>
    </location>
</feature>
<proteinExistence type="predicted"/>
<gene>
    <name evidence="1" type="ORF">ACFQ1S_25720</name>
</gene>
<sequence length="163" mass="18060">SAAPAATCAIQPYGYIGSYWAGGGGPNSHFGCPVNTEHDVTEGHGRIQDFEHGVITWSPNQGQATIFSAYQTPGTRVQLHWTTPGMHYDRWLLNVRVDGQDRGLDREFYNWQVGMGADWGLYTVDWAGPGWYRVDVEGCDITNPGGSHDCKQGWMNPIYIHAT</sequence>
<protein>
    <submittedName>
        <fullName evidence="1">LGFP repeat-containing protein</fullName>
    </submittedName>
</protein>
<dbReference type="EMBL" id="JBHTIS010001738">
    <property type="protein sequence ID" value="MFD1048684.1"/>
    <property type="molecule type" value="Genomic_DNA"/>
</dbReference>
<evidence type="ECO:0000313" key="1">
    <source>
        <dbReference type="EMBL" id="MFD1048684.1"/>
    </source>
</evidence>
<dbReference type="Pfam" id="PF08310">
    <property type="entry name" value="LGFP"/>
    <property type="match status" value="1"/>
</dbReference>
<accession>A0ABW3MHN4</accession>
<name>A0ABW3MHN4_9PSEU</name>
<organism evidence="1 2">
    <name type="scientific">Kibdelosporangium lantanae</name>
    <dbReference type="NCBI Taxonomy" id="1497396"/>
    <lineage>
        <taxon>Bacteria</taxon>
        <taxon>Bacillati</taxon>
        <taxon>Actinomycetota</taxon>
        <taxon>Actinomycetes</taxon>
        <taxon>Pseudonocardiales</taxon>
        <taxon>Pseudonocardiaceae</taxon>
        <taxon>Kibdelosporangium</taxon>
    </lineage>
</organism>
<comment type="caution">
    <text evidence="1">The sequence shown here is derived from an EMBL/GenBank/DDBJ whole genome shotgun (WGS) entry which is preliminary data.</text>
</comment>
<keyword evidence="2" id="KW-1185">Reference proteome</keyword>
<evidence type="ECO:0000313" key="2">
    <source>
        <dbReference type="Proteomes" id="UP001597045"/>
    </source>
</evidence>
<dbReference type="InterPro" id="IPR013207">
    <property type="entry name" value="LGFP"/>
</dbReference>